<accession>A0A6S7H5Y7</accession>
<proteinExistence type="predicted"/>
<organism evidence="1 2">
    <name type="scientific">Paramuricea clavata</name>
    <name type="common">Red gorgonian</name>
    <name type="synonym">Violescent sea-whip</name>
    <dbReference type="NCBI Taxonomy" id="317549"/>
    <lineage>
        <taxon>Eukaryota</taxon>
        <taxon>Metazoa</taxon>
        <taxon>Cnidaria</taxon>
        <taxon>Anthozoa</taxon>
        <taxon>Octocorallia</taxon>
        <taxon>Malacalcyonacea</taxon>
        <taxon>Plexauridae</taxon>
        <taxon>Paramuricea</taxon>
    </lineage>
</organism>
<keyword evidence="2" id="KW-1185">Reference proteome</keyword>
<sequence length="109" mass="12418">MASHVRNTPEIDLNVHSMENSRTPEALDKLKRNGVIKLDRLNAVINKTRKSFRKGGLSNPSEMSGKTNAFEILKRFEAWKGGVQPIRLLCVCVWWICGQIILKKEAKQE</sequence>
<protein>
    <submittedName>
        <fullName evidence="1">Uncharacterized protein</fullName>
    </submittedName>
</protein>
<dbReference type="Proteomes" id="UP001152795">
    <property type="component" value="Unassembled WGS sequence"/>
</dbReference>
<reference evidence="1" key="1">
    <citation type="submission" date="2020-04" db="EMBL/GenBank/DDBJ databases">
        <authorList>
            <person name="Alioto T."/>
            <person name="Alioto T."/>
            <person name="Gomez Garrido J."/>
        </authorList>
    </citation>
    <scope>NUCLEOTIDE SEQUENCE</scope>
    <source>
        <strain evidence="1">A484AB</strain>
    </source>
</reference>
<gene>
    <name evidence="1" type="ORF">PACLA_8A007525</name>
</gene>
<evidence type="ECO:0000313" key="2">
    <source>
        <dbReference type="Proteomes" id="UP001152795"/>
    </source>
</evidence>
<name>A0A6S7H5Y7_PARCT</name>
<comment type="caution">
    <text evidence="1">The sequence shown here is derived from an EMBL/GenBank/DDBJ whole genome shotgun (WGS) entry which is preliminary data.</text>
</comment>
<dbReference type="EMBL" id="CACRXK020001965">
    <property type="protein sequence ID" value="CAB3992027.1"/>
    <property type="molecule type" value="Genomic_DNA"/>
</dbReference>
<dbReference type="AlphaFoldDB" id="A0A6S7H5Y7"/>
<evidence type="ECO:0000313" key="1">
    <source>
        <dbReference type="EMBL" id="CAB3992027.1"/>
    </source>
</evidence>